<keyword evidence="2" id="KW-1185">Reference proteome</keyword>
<dbReference type="Gene3D" id="3.40.50.2300">
    <property type="match status" value="1"/>
</dbReference>
<protein>
    <submittedName>
        <fullName evidence="1">Response regulator receiver protein</fullName>
    </submittedName>
</protein>
<accession>Q1IJ12</accession>
<organism evidence="1 2">
    <name type="scientific">Koribacter versatilis (strain Ellin345)</name>
    <dbReference type="NCBI Taxonomy" id="204669"/>
    <lineage>
        <taxon>Bacteria</taxon>
        <taxon>Pseudomonadati</taxon>
        <taxon>Acidobacteriota</taxon>
        <taxon>Terriglobia</taxon>
        <taxon>Terriglobales</taxon>
        <taxon>Candidatus Korobacteraceae</taxon>
        <taxon>Candidatus Korobacter</taxon>
    </lineage>
</organism>
<dbReference type="eggNOG" id="COG0745">
    <property type="taxonomic scope" value="Bacteria"/>
</dbReference>
<dbReference type="STRING" id="204669.Acid345_4138"/>
<dbReference type="EnsemblBacteria" id="ABF43138">
    <property type="protein sequence ID" value="ABF43138"/>
    <property type="gene ID" value="Acid345_4138"/>
</dbReference>
<dbReference type="RefSeq" id="WP_011524937.1">
    <property type="nucleotide sequence ID" value="NC_008009.1"/>
</dbReference>
<proteinExistence type="predicted"/>
<dbReference type="Proteomes" id="UP000002432">
    <property type="component" value="Chromosome"/>
</dbReference>
<evidence type="ECO:0000313" key="1">
    <source>
        <dbReference type="EMBL" id="ABF43138.1"/>
    </source>
</evidence>
<evidence type="ECO:0000313" key="2">
    <source>
        <dbReference type="Proteomes" id="UP000002432"/>
    </source>
</evidence>
<gene>
    <name evidence="1" type="ordered locus">Acid345_4138</name>
</gene>
<dbReference type="InterPro" id="IPR011006">
    <property type="entry name" value="CheY-like_superfamily"/>
</dbReference>
<dbReference type="EMBL" id="CP000360">
    <property type="protein sequence ID" value="ABF43138.1"/>
    <property type="molecule type" value="Genomic_DNA"/>
</dbReference>
<sequence length="131" mass="14292">MTTSAILRNSTVMAKTILSISRDQLLLETRGAILRKSGHRVVSVKSVDDFADAIREEEISLVVLGHTLPGHDREDAYHVLAAEKCTAPVIELYATAAPPKSTAQFQLAVHDRSFQSDLLALVKQVLADDVN</sequence>
<dbReference type="KEGG" id="aba:Acid345_4138"/>
<dbReference type="AlphaFoldDB" id="Q1IJ12"/>
<dbReference type="HOGENOM" id="CLU_1924807_0_0_0"/>
<reference evidence="1 2" key="1">
    <citation type="journal article" date="2009" name="Appl. Environ. Microbiol.">
        <title>Three genomes from the phylum Acidobacteria provide insight into the lifestyles of these microorganisms in soils.</title>
        <authorList>
            <person name="Ward N.L."/>
            <person name="Challacombe J.F."/>
            <person name="Janssen P.H."/>
            <person name="Henrissat B."/>
            <person name="Coutinho P.M."/>
            <person name="Wu M."/>
            <person name="Xie G."/>
            <person name="Haft D.H."/>
            <person name="Sait M."/>
            <person name="Badger J."/>
            <person name="Barabote R.D."/>
            <person name="Bradley B."/>
            <person name="Brettin T.S."/>
            <person name="Brinkac L.M."/>
            <person name="Bruce D."/>
            <person name="Creasy T."/>
            <person name="Daugherty S.C."/>
            <person name="Davidsen T.M."/>
            <person name="DeBoy R.T."/>
            <person name="Detter J.C."/>
            <person name="Dodson R.J."/>
            <person name="Durkin A.S."/>
            <person name="Ganapathy A."/>
            <person name="Gwinn-Giglio M."/>
            <person name="Han C.S."/>
            <person name="Khouri H."/>
            <person name="Kiss H."/>
            <person name="Kothari S.P."/>
            <person name="Madupu R."/>
            <person name="Nelson K.E."/>
            <person name="Nelson W.C."/>
            <person name="Paulsen I."/>
            <person name="Penn K."/>
            <person name="Ren Q."/>
            <person name="Rosovitz M.J."/>
            <person name="Selengut J.D."/>
            <person name="Shrivastava S."/>
            <person name="Sullivan S.A."/>
            <person name="Tapia R."/>
            <person name="Thompson L.S."/>
            <person name="Watkins K.L."/>
            <person name="Yang Q."/>
            <person name="Yu C."/>
            <person name="Zafar N."/>
            <person name="Zhou L."/>
            <person name="Kuske C.R."/>
        </authorList>
    </citation>
    <scope>NUCLEOTIDE SEQUENCE [LARGE SCALE GENOMIC DNA]</scope>
    <source>
        <strain evidence="1 2">Ellin345</strain>
    </source>
</reference>
<dbReference type="SUPFAM" id="SSF52172">
    <property type="entry name" value="CheY-like"/>
    <property type="match status" value="1"/>
</dbReference>
<name>Q1IJ12_KORVE</name>